<dbReference type="SUPFAM" id="SSF56281">
    <property type="entry name" value="Metallo-hydrolase/oxidoreductase"/>
    <property type="match status" value="1"/>
</dbReference>
<dbReference type="InterPro" id="IPR036866">
    <property type="entry name" value="RibonucZ/Hydroxyglut_hydro"/>
</dbReference>
<sequence length="283" mass="30774">MEVERTRHGPFERLSFAFGTPTGRSQHSVYRLGDTLIDAGGTVATAELLALLRERPPRRIVCTHQHEDHVGNIAAIRRAFGDLPVYVPRQHVPIVTTTARIPEYRAVYWGHPEPSGPVEPYDPGAVFEDSSVALEAVLTPGHTPHHITFVARDGAASYALTGDLYTSRPLEGWFESAADDMVASLRRVAARAPDLVVLPTHGRIKPDGARVLSDMADWIDREAERIHEAAERLATRDPRALAAAVYAELGPDIADLGSGGEISRAGFVRSILAPNRGLPVDPP</sequence>
<dbReference type="Proteomes" id="UP000199400">
    <property type="component" value="Unassembled WGS sequence"/>
</dbReference>
<dbReference type="Gene3D" id="3.60.15.10">
    <property type="entry name" value="Ribonuclease Z/Hydroxyacylglutathione hydrolase-like"/>
    <property type="match status" value="1"/>
</dbReference>
<dbReference type="InterPro" id="IPR050855">
    <property type="entry name" value="NDM-1-like"/>
</dbReference>
<dbReference type="PANTHER" id="PTHR42951">
    <property type="entry name" value="METALLO-BETA-LACTAMASE DOMAIN-CONTAINING"/>
    <property type="match status" value="1"/>
</dbReference>
<gene>
    <name evidence="3" type="ORF">SAMN02745121_06605</name>
</gene>
<keyword evidence="4" id="KW-1185">Reference proteome</keyword>
<evidence type="ECO:0000313" key="4">
    <source>
        <dbReference type="Proteomes" id="UP000199400"/>
    </source>
</evidence>
<dbReference type="PANTHER" id="PTHR42951:SF4">
    <property type="entry name" value="ACYL-COENZYME A THIOESTERASE MBLAC2"/>
    <property type="match status" value="1"/>
</dbReference>
<dbReference type="GO" id="GO:0017001">
    <property type="term" value="P:antibiotic catabolic process"/>
    <property type="evidence" value="ECO:0007669"/>
    <property type="project" value="UniProtKB-ARBA"/>
</dbReference>
<accession>A0A1I2FEL5</accession>
<dbReference type="SMART" id="SM00849">
    <property type="entry name" value="Lactamase_B"/>
    <property type="match status" value="1"/>
</dbReference>
<dbReference type="Pfam" id="PF00753">
    <property type="entry name" value="Lactamase_B"/>
    <property type="match status" value="1"/>
</dbReference>
<evidence type="ECO:0000256" key="1">
    <source>
        <dbReference type="ARBA" id="ARBA00005250"/>
    </source>
</evidence>
<feature type="domain" description="Metallo-beta-lactamase" evidence="2">
    <location>
        <begin position="26"/>
        <end position="201"/>
    </location>
</feature>
<name>A0A1I2FEL5_9BACT</name>
<dbReference type="InterPro" id="IPR001279">
    <property type="entry name" value="Metallo-B-lactamas"/>
</dbReference>
<protein>
    <submittedName>
        <fullName evidence="3">Glyoxylase, beta-lactamase superfamily II</fullName>
    </submittedName>
</protein>
<evidence type="ECO:0000259" key="2">
    <source>
        <dbReference type="SMART" id="SM00849"/>
    </source>
</evidence>
<dbReference type="AlphaFoldDB" id="A0A1I2FEL5"/>
<dbReference type="RefSeq" id="WP_177326013.1">
    <property type="nucleotide sequence ID" value="NZ_FOMX01000026.1"/>
</dbReference>
<reference evidence="4" key="1">
    <citation type="submission" date="2016-10" db="EMBL/GenBank/DDBJ databases">
        <authorList>
            <person name="Varghese N."/>
            <person name="Submissions S."/>
        </authorList>
    </citation>
    <scope>NUCLEOTIDE SEQUENCE [LARGE SCALE GENOMIC DNA]</scope>
    <source>
        <strain evidence="4">ATCC 25963</strain>
    </source>
</reference>
<evidence type="ECO:0000313" key="3">
    <source>
        <dbReference type="EMBL" id="SFF03695.1"/>
    </source>
</evidence>
<dbReference type="CDD" id="cd06262">
    <property type="entry name" value="metallo-hydrolase-like_MBL-fold"/>
    <property type="match status" value="1"/>
</dbReference>
<dbReference type="STRING" id="54.SAMN02745121_06605"/>
<comment type="similarity">
    <text evidence="1">Belongs to the metallo-beta-lactamase superfamily. Class-B beta-lactamase family.</text>
</comment>
<proteinExistence type="inferred from homology"/>
<organism evidence="3 4">
    <name type="scientific">Nannocystis exedens</name>
    <dbReference type="NCBI Taxonomy" id="54"/>
    <lineage>
        <taxon>Bacteria</taxon>
        <taxon>Pseudomonadati</taxon>
        <taxon>Myxococcota</taxon>
        <taxon>Polyangia</taxon>
        <taxon>Nannocystales</taxon>
        <taxon>Nannocystaceae</taxon>
        <taxon>Nannocystis</taxon>
    </lineage>
</organism>
<dbReference type="EMBL" id="FOMX01000026">
    <property type="protein sequence ID" value="SFF03695.1"/>
    <property type="molecule type" value="Genomic_DNA"/>
</dbReference>